<sequence>MTLIRRFETAAYRGYESGDVFGTVHVAIGQEATAVGVISTLGPEDQVLSHHRGHGHALAKGVAAPRLMAELYGRLDGVSRGKGGSMHATDTSSGFLGTMAIVGSSIPLAGGVALANKLRGTGQVCVAFFGDGAINQGVLYETLNLAALWSLPLVLVCENNSYAITTAASDSTAGPGLVSRAESFGVRAESVDGQDVLAVRDLAGSFVEGARAGQPAVIEALTYRFMGHSRGDPAHGVYRTKDEVAGWKARDPLTILAGAAGLDESTTNRLDEDARNVVDAAVAFARESEHSSPADLTDGVLA</sequence>
<name>A0ABR8N7Z5_9ACTN</name>
<feature type="domain" description="Dehydrogenase E1 component" evidence="4">
    <location>
        <begin position="1"/>
        <end position="290"/>
    </location>
</feature>
<dbReference type="PANTHER" id="PTHR11516">
    <property type="entry name" value="PYRUVATE DEHYDROGENASE E1 COMPONENT, ALPHA SUBUNIT BACTERIAL AND ORGANELLAR"/>
    <property type="match status" value="1"/>
</dbReference>
<dbReference type="InterPro" id="IPR001017">
    <property type="entry name" value="DH_E1"/>
</dbReference>
<dbReference type="Pfam" id="PF00676">
    <property type="entry name" value="E1_dh"/>
    <property type="match status" value="1"/>
</dbReference>
<evidence type="ECO:0000259" key="4">
    <source>
        <dbReference type="Pfam" id="PF00676"/>
    </source>
</evidence>
<reference evidence="5 6" key="1">
    <citation type="submission" date="2020-09" db="EMBL/GenBank/DDBJ databases">
        <title>novel species in genus Nocardioides.</title>
        <authorList>
            <person name="Zhang G."/>
        </authorList>
    </citation>
    <scope>NUCLEOTIDE SEQUENCE [LARGE SCALE GENOMIC DNA]</scope>
    <source>
        <strain evidence="5 6">KCTC 39551</strain>
    </source>
</reference>
<dbReference type="Proteomes" id="UP000618818">
    <property type="component" value="Unassembled WGS sequence"/>
</dbReference>
<evidence type="ECO:0000313" key="5">
    <source>
        <dbReference type="EMBL" id="MBD3924268.1"/>
    </source>
</evidence>
<organism evidence="5 6">
    <name type="scientific">Nocardioides cavernae</name>
    <dbReference type="NCBI Taxonomy" id="1921566"/>
    <lineage>
        <taxon>Bacteria</taxon>
        <taxon>Bacillati</taxon>
        <taxon>Actinomycetota</taxon>
        <taxon>Actinomycetes</taxon>
        <taxon>Propionibacteriales</taxon>
        <taxon>Nocardioidaceae</taxon>
        <taxon>Nocardioides</taxon>
    </lineage>
</organism>
<dbReference type="EMBL" id="JACXYZ010000001">
    <property type="protein sequence ID" value="MBD3924268.1"/>
    <property type="molecule type" value="Genomic_DNA"/>
</dbReference>
<dbReference type="InterPro" id="IPR050642">
    <property type="entry name" value="PDH_E1_Alpha_Subunit"/>
</dbReference>
<protein>
    <recommendedName>
        <fullName evidence="4">Dehydrogenase E1 component domain-containing protein</fullName>
    </recommendedName>
</protein>
<dbReference type="InterPro" id="IPR029061">
    <property type="entry name" value="THDP-binding"/>
</dbReference>
<evidence type="ECO:0000256" key="2">
    <source>
        <dbReference type="ARBA" id="ARBA00023002"/>
    </source>
</evidence>
<dbReference type="Gene3D" id="3.40.50.970">
    <property type="match status" value="1"/>
</dbReference>
<dbReference type="PANTHER" id="PTHR11516:SF60">
    <property type="entry name" value="PYRUVATE DEHYDROGENASE E1 COMPONENT SUBUNIT ALPHA"/>
    <property type="match status" value="1"/>
</dbReference>
<evidence type="ECO:0000256" key="3">
    <source>
        <dbReference type="ARBA" id="ARBA00023052"/>
    </source>
</evidence>
<accession>A0ABR8N7Z5</accession>
<evidence type="ECO:0000313" key="6">
    <source>
        <dbReference type="Proteomes" id="UP000618818"/>
    </source>
</evidence>
<keyword evidence="6" id="KW-1185">Reference proteome</keyword>
<comment type="cofactor">
    <cofactor evidence="1">
        <name>thiamine diphosphate</name>
        <dbReference type="ChEBI" id="CHEBI:58937"/>
    </cofactor>
</comment>
<keyword evidence="2" id="KW-0560">Oxidoreductase</keyword>
<keyword evidence="3" id="KW-0786">Thiamine pyrophosphate</keyword>
<dbReference type="CDD" id="cd02000">
    <property type="entry name" value="TPP_E1_PDC_ADC_BCADC"/>
    <property type="match status" value="1"/>
</dbReference>
<dbReference type="SUPFAM" id="SSF52518">
    <property type="entry name" value="Thiamin diphosphate-binding fold (THDP-binding)"/>
    <property type="match status" value="1"/>
</dbReference>
<comment type="caution">
    <text evidence="5">The sequence shown here is derived from an EMBL/GenBank/DDBJ whole genome shotgun (WGS) entry which is preliminary data.</text>
</comment>
<gene>
    <name evidence="5" type="ORF">IEZ26_06515</name>
</gene>
<evidence type="ECO:0000256" key="1">
    <source>
        <dbReference type="ARBA" id="ARBA00001964"/>
    </source>
</evidence>
<dbReference type="RefSeq" id="WP_191194055.1">
    <property type="nucleotide sequence ID" value="NZ_JACXYZ010000001.1"/>
</dbReference>
<proteinExistence type="predicted"/>